<dbReference type="Proteomes" id="UP000738826">
    <property type="component" value="Unassembled WGS sequence"/>
</dbReference>
<proteinExistence type="predicted"/>
<sequence>MERGVKITLITVVMLTTLIGISGCLVEDVPKKADTEKISIKQIEKNVEVPFKIGQKFEYEVKGYTSDGDIVSQGKEIYSVKEIKRINSNDCYVINLKVDITIIKPSDYSLDYEEVYYYDKNTGNLKRVNFSNQIFLGKKAELEAMDTSKMFASWMLTLTDDFNYKEDGVYKKIKVIERETVNERECFKVEVETINRRMHIWVDVEKRIIVKEKKFLNNIYERNLISGI</sequence>
<dbReference type="EMBL" id="JAACQH010000021">
    <property type="protein sequence ID" value="NCS91049.1"/>
    <property type="molecule type" value="Genomic_DNA"/>
</dbReference>
<dbReference type="PROSITE" id="PS51257">
    <property type="entry name" value="PROKAR_LIPOPROTEIN"/>
    <property type="match status" value="1"/>
</dbReference>
<protein>
    <submittedName>
        <fullName evidence="1">Uncharacterized protein</fullName>
    </submittedName>
</protein>
<accession>A0A8J7YTX7</accession>
<organism evidence="1 2">
    <name type="scientific">Candidatus Altarchaeum hamiconexum</name>
    <dbReference type="NCBI Taxonomy" id="1803513"/>
    <lineage>
        <taxon>Archaea</taxon>
        <taxon>Candidatus Altarchaeota</taxon>
        <taxon>Candidatus Altiarchaeia</taxon>
        <taxon>Candidatus Altarchaeales</taxon>
        <taxon>Candidatus Altarchaeaceae</taxon>
        <taxon>Candidatus Altarchaeum</taxon>
    </lineage>
</organism>
<evidence type="ECO:0000313" key="2">
    <source>
        <dbReference type="Proteomes" id="UP000738826"/>
    </source>
</evidence>
<gene>
    <name evidence="1" type="ORF">GW779_01300</name>
</gene>
<evidence type="ECO:0000313" key="1">
    <source>
        <dbReference type="EMBL" id="NCS91049.1"/>
    </source>
</evidence>
<dbReference type="AlphaFoldDB" id="A0A8J7YTX7"/>
<reference evidence="1" key="1">
    <citation type="submission" date="2019-11" db="EMBL/GenBank/DDBJ databases">
        <title>Lipid analysis of CO2-rich subsurface aquifers suggests an autotrophy-based deep biosphere with lysolipids enriched in CPR bacteria.</title>
        <authorList>
            <person name="Probst A.J."/>
            <person name="Elling F.J."/>
            <person name="Castelle C.J."/>
            <person name="Zhu Q."/>
            <person name="Elvert M."/>
            <person name="Birarda G."/>
            <person name="Holman H.-Y."/>
            <person name="Lane K.R."/>
            <person name="Ladd B."/>
            <person name="Ryan M.C."/>
            <person name="Woyke T."/>
            <person name="Hinrichs K.-U."/>
            <person name="Banfield J.F."/>
        </authorList>
    </citation>
    <scope>NUCLEOTIDE SEQUENCE</scope>
    <source>
        <strain evidence="1">CG_2015-04_33_537</strain>
    </source>
</reference>
<name>A0A8J7YTX7_9ARCH</name>
<comment type="caution">
    <text evidence="1">The sequence shown here is derived from an EMBL/GenBank/DDBJ whole genome shotgun (WGS) entry which is preliminary data.</text>
</comment>